<dbReference type="Proteomes" id="UP000886885">
    <property type="component" value="Chromosome 1A"/>
</dbReference>
<gene>
    <name evidence="2" type="ORF">POTOM_001228</name>
</gene>
<evidence type="ECO:0000313" key="3">
    <source>
        <dbReference type="Proteomes" id="UP000886885"/>
    </source>
</evidence>
<keyword evidence="3" id="KW-1185">Reference proteome</keyword>
<organism evidence="2 3">
    <name type="scientific">Populus tomentosa</name>
    <name type="common">Chinese white poplar</name>
    <dbReference type="NCBI Taxonomy" id="118781"/>
    <lineage>
        <taxon>Eukaryota</taxon>
        <taxon>Viridiplantae</taxon>
        <taxon>Streptophyta</taxon>
        <taxon>Embryophyta</taxon>
        <taxon>Tracheophyta</taxon>
        <taxon>Spermatophyta</taxon>
        <taxon>Magnoliopsida</taxon>
        <taxon>eudicotyledons</taxon>
        <taxon>Gunneridae</taxon>
        <taxon>Pentapetalae</taxon>
        <taxon>rosids</taxon>
        <taxon>fabids</taxon>
        <taxon>Malpighiales</taxon>
        <taxon>Salicaceae</taxon>
        <taxon>Saliceae</taxon>
        <taxon>Populus</taxon>
    </lineage>
</organism>
<dbReference type="AlphaFoldDB" id="A0A8X8DHI6"/>
<reference evidence="2" key="1">
    <citation type="journal article" date="2020" name="bioRxiv">
        <title>Hybrid origin of Populus tomentosa Carr. identified through genome sequencing and phylogenomic analysis.</title>
        <authorList>
            <person name="An X."/>
            <person name="Gao K."/>
            <person name="Chen Z."/>
            <person name="Li J."/>
            <person name="Yang X."/>
            <person name="Yang X."/>
            <person name="Zhou J."/>
            <person name="Guo T."/>
            <person name="Zhao T."/>
            <person name="Huang S."/>
            <person name="Miao D."/>
            <person name="Khan W.U."/>
            <person name="Rao P."/>
            <person name="Ye M."/>
            <person name="Lei B."/>
            <person name="Liao W."/>
            <person name="Wang J."/>
            <person name="Ji L."/>
            <person name="Li Y."/>
            <person name="Guo B."/>
            <person name="Mustafa N.S."/>
            <person name="Li S."/>
            <person name="Yun Q."/>
            <person name="Keller S.R."/>
            <person name="Mao J."/>
            <person name="Zhang R."/>
            <person name="Strauss S.H."/>
        </authorList>
    </citation>
    <scope>NUCLEOTIDE SEQUENCE</scope>
    <source>
        <strain evidence="2">GM15</strain>
        <tissue evidence="2">Leaf</tissue>
    </source>
</reference>
<evidence type="ECO:0000313" key="2">
    <source>
        <dbReference type="EMBL" id="KAG6792085.1"/>
    </source>
</evidence>
<evidence type="ECO:0000256" key="1">
    <source>
        <dbReference type="SAM" id="MobiDB-lite"/>
    </source>
</evidence>
<sequence>MLDHIGCSNPVEQVAISTPLPKKSGSKRPRNGMDQNKRPVKKPKRKKHRTKVAVEGKPKRTPKKMPKLATPKCMQETKEKRKCVEKDATPKCMQKTKENRKRVEKDANSKCMRDTKEKRKCVEKAPPPLRNSQESSVREHHKEVAEIPKMENLPVDDNKMAMPGMDNKSGSMVLLSDDKLGFNSNENELRWNVRAMRFAEKEKDLVTAPRDHIPVPGEQEFQITDKLNGENRETLAEGGVEEGLSLKQALTNEVNGVQIVCEAKAPSCSEMRPSAAKSKFEDGKSKQQSRKKKIRNTDKSIKRTFASLYVKSLLRC</sequence>
<dbReference type="EMBL" id="JAAWWB010000001">
    <property type="protein sequence ID" value="KAG6792085.1"/>
    <property type="molecule type" value="Genomic_DNA"/>
</dbReference>
<name>A0A8X8DHI6_POPTO</name>
<comment type="caution">
    <text evidence="2">The sequence shown here is derived from an EMBL/GenBank/DDBJ whole genome shotgun (WGS) entry which is preliminary data.</text>
</comment>
<feature type="compositionally biased region" description="Basic and acidic residues" evidence="1">
    <location>
        <begin position="75"/>
        <end position="123"/>
    </location>
</feature>
<proteinExistence type="predicted"/>
<feature type="region of interest" description="Disordered" evidence="1">
    <location>
        <begin position="269"/>
        <end position="298"/>
    </location>
</feature>
<feature type="compositionally biased region" description="Basic and acidic residues" evidence="1">
    <location>
        <begin position="136"/>
        <end position="149"/>
    </location>
</feature>
<protein>
    <submittedName>
        <fullName evidence="2">Uncharacterized protein</fullName>
    </submittedName>
</protein>
<feature type="region of interest" description="Disordered" evidence="1">
    <location>
        <begin position="1"/>
        <end position="170"/>
    </location>
</feature>
<accession>A0A8X8DHI6</accession>
<feature type="compositionally biased region" description="Basic residues" evidence="1">
    <location>
        <begin position="38"/>
        <end position="51"/>
    </location>
</feature>